<keyword evidence="5" id="KW-1185">Reference proteome</keyword>
<dbReference type="CDD" id="cd12797">
    <property type="entry name" value="M23_peptidase"/>
    <property type="match status" value="1"/>
</dbReference>
<dbReference type="InterPro" id="IPR011055">
    <property type="entry name" value="Dup_hybrid_motif"/>
</dbReference>
<dbReference type="EMBL" id="BNAG01000001">
    <property type="protein sequence ID" value="GHE54200.1"/>
    <property type="molecule type" value="Genomic_DNA"/>
</dbReference>
<evidence type="ECO:0000256" key="1">
    <source>
        <dbReference type="ARBA" id="ARBA00022729"/>
    </source>
</evidence>
<dbReference type="SUPFAM" id="SSF51261">
    <property type="entry name" value="Duplicated hybrid motif"/>
    <property type="match status" value="1"/>
</dbReference>
<evidence type="ECO:0000313" key="4">
    <source>
        <dbReference type="EMBL" id="GHE54200.1"/>
    </source>
</evidence>
<comment type="caution">
    <text evidence="4">The sequence shown here is derived from an EMBL/GenBank/DDBJ whole genome shotgun (WGS) entry which is preliminary data.</text>
</comment>
<name>A0ABQ3I437_9BACT</name>
<dbReference type="Proteomes" id="UP000658258">
    <property type="component" value="Unassembled WGS sequence"/>
</dbReference>
<keyword evidence="2" id="KW-0472">Membrane</keyword>
<feature type="domain" description="M23ase beta-sheet core" evidence="3">
    <location>
        <begin position="184"/>
        <end position="279"/>
    </location>
</feature>
<dbReference type="InterPro" id="IPR016047">
    <property type="entry name" value="M23ase_b-sheet_dom"/>
</dbReference>
<evidence type="ECO:0000256" key="2">
    <source>
        <dbReference type="SAM" id="Phobius"/>
    </source>
</evidence>
<dbReference type="PANTHER" id="PTHR21666:SF289">
    <property type="entry name" value="L-ALA--D-GLU ENDOPEPTIDASE"/>
    <property type="match status" value="1"/>
</dbReference>
<evidence type="ECO:0000313" key="5">
    <source>
        <dbReference type="Proteomes" id="UP000658258"/>
    </source>
</evidence>
<evidence type="ECO:0000259" key="3">
    <source>
        <dbReference type="Pfam" id="PF01551"/>
    </source>
</evidence>
<organism evidence="4 5">
    <name type="scientific">Roseivirga thermotolerans</name>
    <dbReference type="NCBI Taxonomy" id="1758176"/>
    <lineage>
        <taxon>Bacteria</taxon>
        <taxon>Pseudomonadati</taxon>
        <taxon>Bacteroidota</taxon>
        <taxon>Cytophagia</taxon>
        <taxon>Cytophagales</taxon>
        <taxon>Roseivirgaceae</taxon>
        <taxon>Roseivirga</taxon>
    </lineage>
</organism>
<proteinExistence type="predicted"/>
<keyword evidence="2" id="KW-0812">Transmembrane</keyword>
<accession>A0ABQ3I437</accession>
<feature type="transmembrane region" description="Helical" evidence="2">
    <location>
        <begin position="39"/>
        <end position="58"/>
    </location>
</feature>
<gene>
    <name evidence="4" type="ORF">GCM10011340_05970</name>
</gene>
<dbReference type="InterPro" id="IPR050570">
    <property type="entry name" value="Cell_wall_metabolism_enzyme"/>
</dbReference>
<dbReference type="Pfam" id="PF01551">
    <property type="entry name" value="Peptidase_M23"/>
    <property type="match status" value="1"/>
</dbReference>
<dbReference type="PANTHER" id="PTHR21666">
    <property type="entry name" value="PEPTIDASE-RELATED"/>
    <property type="match status" value="1"/>
</dbReference>
<reference evidence="5" key="1">
    <citation type="journal article" date="2019" name="Int. J. Syst. Evol. Microbiol.">
        <title>The Global Catalogue of Microorganisms (GCM) 10K type strain sequencing project: providing services to taxonomists for standard genome sequencing and annotation.</title>
        <authorList>
            <consortium name="The Broad Institute Genomics Platform"/>
            <consortium name="The Broad Institute Genome Sequencing Center for Infectious Disease"/>
            <person name="Wu L."/>
            <person name="Ma J."/>
        </authorList>
    </citation>
    <scope>NUCLEOTIDE SEQUENCE [LARGE SCALE GENOMIC DNA]</scope>
    <source>
        <strain evidence="5">CGMCC 1.15111</strain>
    </source>
</reference>
<dbReference type="RefSeq" id="WP_229838503.1">
    <property type="nucleotide sequence ID" value="NZ_BNAG01000001.1"/>
</dbReference>
<keyword evidence="1" id="KW-0732">Signal</keyword>
<sequence length="285" mass="32349">MARFKKTLSNWLNARHILIIQNEENFSEKATYKFTYAKIIFFAFLSLVGVFALSFYMVTTILKQWFDPRYAERQTRQELVEMTFTLDSLAYELDSRDRFIQSIKKVLQGDVTTNEIPETAQASAGEPTDIENLEQIDSAFKSEFERVGGDFLLTADIDNVELRSIYFFPPISGYIVQAFDPRDKHYGIDIVSKKDEPVKSIADGTVIFAGWTQTDGHLIAIQHRENLISVYKHNSAITKEVGDVISAGDIIAIIGNTGELTSGPHLHIELWYNGSPVNPEEFISF</sequence>
<protein>
    <submittedName>
        <fullName evidence="4">Peptidase M23</fullName>
    </submittedName>
</protein>
<keyword evidence="2" id="KW-1133">Transmembrane helix</keyword>
<dbReference type="Gene3D" id="2.70.70.10">
    <property type="entry name" value="Glucose Permease (Domain IIA)"/>
    <property type="match status" value="1"/>
</dbReference>